<dbReference type="Pfam" id="PF00082">
    <property type="entry name" value="Peptidase_S8"/>
    <property type="match status" value="1"/>
</dbReference>
<evidence type="ECO:0000256" key="1">
    <source>
        <dbReference type="ARBA" id="ARBA00022670"/>
    </source>
</evidence>
<comment type="similarity">
    <text evidence="5">Belongs to the peptidase S8 family.</text>
</comment>
<dbReference type="Gene3D" id="3.40.50.200">
    <property type="entry name" value="Peptidase S8/S53 domain"/>
    <property type="match status" value="1"/>
</dbReference>
<evidence type="ECO:0000256" key="5">
    <source>
        <dbReference type="PROSITE-ProRule" id="PRU01240"/>
    </source>
</evidence>
<dbReference type="SUPFAM" id="SSF110997">
    <property type="entry name" value="Sporulation related repeat"/>
    <property type="match status" value="1"/>
</dbReference>
<evidence type="ECO:0000256" key="4">
    <source>
        <dbReference type="PIRSR" id="PIRSR615500-1"/>
    </source>
</evidence>
<keyword evidence="2 5" id="KW-0378">Hydrolase</keyword>
<dbReference type="PROSITE" id="PS51892">
    <property type="entry name" value="SUBTILASE"/>
    <property type="match status" value="1"/>
</dbReference>
<dbReference type="PROSITE" id="PS00138">
    <property type="entry name" value="SUBTILASE_SER"/>
    <property type="match status" value="1"/>
</dbReference>
<dbReference type="PANTHER" id="PTHR42884:SF14">
    <property type="entry name" value="NEUROENDOCRINE CONVERTASE 1"/>
    <property type="match status" value="1"/>
</dbReference>
<dbReference type="GO" id="GO:0016485">
    <property type="term" value="P:protein processing"/>
    <property type="evidence" value="ECO:0007669"/>
    <property type="project" value="TreeGrafter"/>
</dbReference>
<evidence type="ECO:0000313" key="9">
    <source>
        <dbReference type="Proteomes" id="UP000321907"/>
    </source>
</evidence>
<keyword evidence="3 5" id="KW-0720">Serine protease</keyword>
<dbReference type="Proteomes" id="UP000321907">
    <property type="component" value="Unassembled WGS sequence"/>
</dbReference>
<dbReference type="SUPFAM" id="SSF52743">
    <property type="entry name" value="Subtilisin-like"/>
    <property type="match status" value="1"/>
</dbReference>
<dbReference type="PROSITE" id="PS51724">
    <property type="entry name" value="SPOR"/>
    <property type="match status" value="1"/>
</dbReference>
<feature type="domain" description="SPOR" evidence="7">
    <location>
        <begin position="579"/>
        <end position="658"/>
    </location>
</feature>
<dbReference type="GO" id="GO:0042834">
    <property type="term" value="F:peptidoglycan binding"/>
    <property type="evidence" value="ECO:0007669"/>
    <property type="project" value="InterPro"/>
</dbReference>
<keyword evidence="1 5" id="KW-0645">Protease</keyword>
<evidence type="ECO:0000256" key="6">
    <source>
        <dbReference type="SAM" id="MobiDB-lite"/>
    </source>
</evidence>
<dbReference type="RefSeq" id="WP_147930991.1">
    <property type="nucleotide sequence ID" value="NZ_VOXD01000017.1"/>
</dbReference>
<evidence type="ECO:0000259" key="7">
    <source>
        <dbReference type="PROSITE" id="PS51724"/>
    </source>
</evidence>
<organism evidence="8 9">
    <name type="scientific">Neolewinella aurantiaca</name>
    <dbReference type="NCBI Taxonomy" id="2602767"/>
    <lineage>
        <taxon>Bacteria</taxon>
        <taxon>Pseudomonadati</taxon>
        <taxon>Bacteroidota</taxon>
        <taxon>Saprospiria</taxon>
        <taxon>Saprospirales</taxon>
        <taxon>Lewinellaceae</taxon>
        <taxon>Neolewinella</taxon>
    </lineage>
</organism>
<dbReference type="InterPro" id="IPR015500">
    <property type="entry name" value="Peptidase_S8_subtilisin-rel"/>
</dbReference>
<dbReference type="InterPro" id="IPR000209">
    <property type="entry name" value="Peptidase_S8/S53_dom"/>
</dbReference>
<dbReference type="InterPro" id="IPR034054">
    <property type="entry name" value="Pep_S8_PrcA"/>
</dbReference>
<dbReference type="GO" id="GO:0016020">
    <property type="term" value="C:membrane"/>
    <property type="evidence" value="ECO:0007669"/>
    <property type="project" value="TreeGrafter"/>
</dbReference>
<gene>
    <name evidence="8" type="ORF">FUA23_12000</name>
</gene>
<dbReference type="PRINTS" id="PR00723">
    <property type="entry name" value="SUBTILISIN"/>
</dbReference>
<feature type="active site" description="Charge relay system" evidence="4 5">
    <location>
        <position position="441"/>
    </location>
</feature>
<name>A0A5C7FH57_9BACT</name>
<dbReference type="CDD" id="cd07498">
    <property type="entry name" value="Peptidases_S8_15"/>
    <property type="match status" value="1"/>
</dbReference>
<dbReference type="AlphaFoldDB" id="A0A5C7FH57"/>
<dbReference type="InterPro" id="IPR023828">
    <property type="entry name" value="Peptidase_S8_Ser-AS"/>
</dbReference>
<dbReference type="PANTHER" id="PTHR42884">
    <property type="entry name" value="PROPROTEIN CONVERTASE SUBTILISIN/KEXIN-RELATED"/>
    <property type="match status" value="1"/>
</dbReference>
<dbReference type="EMBL" id="VOXD01000017">
    <property type="protein sequence ID" value="TXF89005.1"/>
    <property type="molecule type" value="Genomic_DNA"/>
</dbReference>
<feature type="active site" description="Charge relay system" evidence="4 5">
    <location>
        <position position="222"/>
    </location>
</feature>
<dbReference type="InterPro" id="IPR007730">
    <property type="entry name" value="SPOR-like_dom"/>
</dbReference>
<feature type="region of interest" description="Disordered" evidence="6">
    <location>
        <begin position="512"/>
        <end position="565"/>
    </location>
</feature>
<reference evidence="8 9" key="1">
    <citation type="submission" date="2019-08" db="EMBL/GenBank/DDBJ databases">
        <title>Lewinella sp. strain SSH13 Genome sequencing and assembly.</title>
        <authorList>
            <person name="Kim I."/>
        </authorList>
    </citation>
    <scope>NUCLEOTIDE SEQUENCE [LARGE SCALE GENOMIC DNA]</scope>
    <source>
        <strain evidence="8 9">SSH13</strain>
    </source>
</reference>
<feature type="compositionally biased region" description="Low complexity" evidence="6">
    <location>
        <begin position="513"/>
        <end position="554"/>
    </location>
</feature>
<dbReference type="Pfam" id="PF05036">
    <property type="entry name" value="SPOR"/>
    <property type="match status" value="1"/>
</dbReference>
<feature type="active site" description="Charge relay system" evidence="4 5">
    <location>
        <position position="258"/>
    </location>
</feature>
<dbReference type="InterPro" id="IPR036852">
    <property type="entry name" value="Peptidase_S8/S53_dom_sf"/>
</dbReference>
<keyword evidence="9" id="KW-1185">Reference proteome</keyword>
<sequence>MSKINIPSENGDLMLTKSTRLVGLKKRIEGKDMDEVDANVIPDLGGFEVVTLNPGQSIDDALDHARNHQDVEVGTHVYFAEGDNRPVVATGIIYCEMADGVGKEERQVIFDAFALDILEDREDGTVVCKVTPKSPNPLKVAAALDKLSMISKAYPDLDVPLDQYFLEPRDGLLPHEWHLENQGFVSDVPSFRLKVGADAKVKAAWRRLGNLGSSSIIVAVIDNGFDLNHPDLRGKAVAPLSISSNSSTLPTGSAYGDHATPCSSVAVAAANGTGIVGAAPNSRLMPLHGLTYSKYLTERMFNHCVRNRADIISCSWGTIDPRYRPGTEHERAIRLALTSGRNGKGCVVVFAAGNEGREYINYYASIPGVIAVGASTSSDTHASYSNRGNGISVVAPSDGGWPILAARAAWDQGNSAMPANKRYYVDGIDRGQNYKHFGGTSSATPLVAGICALVLSANPNLTSVEVKSILERTADKIGNTWDYNSSGYSTKYGYGRVNADAAVAEAIRMRGGTTTTTTTTTPVTTTPPVTTPTTPTTTTVPRDTTTTTTTTPSTPTAPAPAPTTPMVTGTNLFQFSVTGQARNGYGLQVSVNNEFANVLKQVEELERKYSLPVLVNISTVNGRTAFKLLIGPFSTQAQADVAKRKMVSLGAAEPWLRPLSSL</sequence>
<proteinExistence type="inferred from homology"/>
<dbReference type="GO" id="GO:0004252">
    <property type="term" value="F:serine-type endopeptidase activity"/>
    <property type="evidence" value="ECO:0007669"/>
    <property type="project" value="UniProtKB-UniRule"/>
</dbReference>
<evidence type="ECO:0000256" key="2">
    <source>
        <dbReference type="ARBA" id="ARBA00022801"/>
    </source>
</evidence>
<evidence type="ECO:0000256" key="3">
    <source>
        <dbReference type="ARBA" id="ARBA00022825"/>
    </source>
</evidence>
<dbReference type="Gene3D" id="3.30.70.1070">
    <property type="entry name" value="Sporulation related repeat"/>
    <property type="match status" value="1"/>
</dbReference>
<dbReference type="OrthoDB" id="1489355at2"/>
<evidence type="ECO:0000313" key="8">
    <source>
        <dbReference type="EMBL" id="TXF89005.1"/>
    </source>
</evidence>
<accession>A0A5C7FH57</accession>
<dbReference type="InterPro" id="IPR036680">
    <property type="entry name" value="SPOR-like_sf"/>
</dbReference>
<comment type="caution">
    <text evidence="8">The sequence shown here is derived from an EMBL/GenBank/DDBJ whole genome shotgun (WGS) entry which is preliminary data.</text>
</comment>
<protein>
    <submittedName>
        <fullName evidence="8">S8 family serine peptidase</fullName>
    </submittedName>
</protein>